<evidence type="ECO:0000313" key="1">
    <source>
        <dbReference type="EMBL" id="BAT00032.1"/>
    </source>
</evidence>
<reference evidence="2" key="1">
    <citation type="journal article" date="2005" name="Nature">
        <title>The map-based sequence of the rice genome.</title>
        <authorList>
            <consortium name="International rice genome sequencing project (IRGSP)"/>
            <person name="Matsumoto T."/>
            <person name="Wu J."/>
            <person name="Kanamori H."/>
            <person name="Katayose Y."/>
            <person name="Fujisawa M."/>
            <person name="Namiki N."/>
            <person name="Mizuno H."/>
            <person name="Yamamoto K."/>
            <person name="Antonio B.A."/>
            <person name="Baba T."/>
            <person name="Sakata K."/>
            <person name="Nagamura Y."/>
            <person name="Aoki H."/>
            <person name="Arikawa K."/>
            <person name="Arita K."/>
            <person name="Bito T."/>
            <person name="Chiden Y."/>
            <person name="Fujitsuka N."/>
            <person name="Fukunaka R."/>
            <person name="Hamada M."/>
            <person name="Harada C."/>
            <person name="Hayashi A."/>
            <person name="Hijishita S."/>
            <person name="Honda M."/>
            <person name="Hosokawa S."/>
            <person name="Ichikawa Y."/>
            <person name="Idonuma A."/>
            <person name="Iijima M."/>
            <person name="Ikeda M."/>
            <person name="Ikeno M."/>
            <person name="Ito K."/>
            <person name="Ito S."/>
            <person name="Ito T."/>
            <person name="Ito Y."/>
            <person name="Ito Y."/>
            <person name="Iwabuchi A."/>
            <person name="Kamiya K."/>
            <person name="Karasawa W."/>
            <person name="Kurita K."/>
            <person name="Katagiri S."/>
            <person name="Kikuta A."/>
            <person name="Kobayashi H."/>
            <person name="Kobayashi N."/>
            <person name="Machita K."/>
            <person name="Maehara T."/>
            <person name="Masukawa M."/>
            <person name="Mizubayashi T."/>
            <person name="Mukai Y."/>
            <person name="Nagasaki H."/>
            <person name="Nagata Y."/>
            <person name="Naito S."/>
            <person name="Nakashima M."/>
            <person name="Nakama Y."/>
            <person name="Nakamichi Y."/>
            <person name="Nakamura M."/>
            <person name="Meguro A."/>
            <person name="Negishi M."/>
            <person name="Ohta I."/>
            <person name="Ohta T."/>
            <person name="Okamoto M."/>
            <person name="Ono N."/>
            <person name="Saji S."/>
            <person name="Sakaguchi M."/>
            <person name="Sakai K."/>
            <person name="Shibata M."/>
            <person name="Shimokawa T."/>
            <person name="Song J."/>
            <person name="Takazaki Y."/>
            <person name="Terasawa K."/>
            <person name="Tsugane M."/>
            <person name="Tsuji K."/>
            <person name="Ueda S."/>
            <person name="Waki K."/>
            <person name="Yamagata H."/>
            <person name="Yamamoto M."/>
            <person name="Yamamoto S."/>
            <person name="Yamane H."/>
            <person name="Yoshiki S."/>
            <person name="Yoshihara R."/>
            <person name="Yukawa K."/>
            <person name="Zhong H."/>
            <person name="Yano M."/>
            <person name="Yuan Q."/>
            <person name="Ouyang S."/>
            <person name="Liu J."/>
            <person name="Jones K.M."/>
            <person name="Gansberger K."/>
            <person name="Moffat K."/>
            <person name="Hill J."/>
            <person name="Bera J."/>
            <person name="Fadrosh D."/>
            <person name="Jin S."/>
            <person name="Johri S."/>
            <person name="Kim M."/>
            <person name="Overton L."/>
            <person name="Reardon M."/>
            <person name="Tsitrin T."/>
            <person name="Vuong H."/>
            <person name="Weaver B."/>
            <person name="Ciecko A."/>
            <person name="Tallon L."/>
            <person name="Jackson J."/>
            <person name="Pai G."/>
            <person name="Aken S.V."/>
            <person name="Utterback T."/>
            <person name="Reidmuller S."/>
            <person name="Feldblyum T."/>
            <person name="Hsiao J."/>
            <person name="Zismann V."/>
            <person name="Iobst S."/>
            <person name="de Vazeille A.R."/>
            <person name="Buell C.R."/>
            <person name="Ying K."/>
            <person name="Li Y."/>
            <person name="Lu T."/>
            <person name="Huang Y."/>
            <person name="Zhao Q."/>
            <person name="Feng Q."/>
            <person name="Zhang L."/>
            <person name="Zhu J."/>
            <person name="Weng Q."/>
            <person name="Mu J."/>
            <person name="Lu Y."/>
            <person name="Fan D."/>
            <person name="Liu Y."/>
            <person name="Guan J."/>
            <person name="Zhang Y."/>
            <person name="Yu S."/>
            <person name="Liu X."/>
            <person name="Zhang Y."/>
            <person name="Hong G."/>
            <person name="Han B."/>
            <person name="Choisne N."/>
            <person name="Demange N."/>
            <person name="Orjeda G."/>
            <person name="Samain S."/>
            <person name="Cattolico L."/>
            <person name="Pelletier E."/>
            <person name="Couloux A."/>
            <person name="Segurens B."/>
            <person name="Wincker P."/>
            <person name="D'Hont A."/>
            <person name="Scarpelli C."/>
            <person name="Weissenbach J."/>
            <person name="Salanoubat M."/>
            <person name="Quetier F."/>
            <person name="Yu Y."/>
            <person name="Kim H.R."/>
            <person name="Rambo T."/>
            <person name="Currie J."/>
            <person name="Collura K."/>
            <person name="Luo M."/>
            <person name="Yang T."/>
            <person name="Ammiraju J.S.S."/>
            <person name="Engler F."/>
            <person name="Soderlund C."/>
            <person name="Wing R.A."/>
            <person name="Palmer L.E."/>
            <person name="de la Bastide M."/>
            <person name="Spiegel L."/>
            <person name="Nascimento L."/>
            <person name="Zutavern T."/>
            <person name="O'Shaughnessy A."/>
            <person name="Dike S."/>
            <person name="Dedhia N."/>
            <person name="Preston R."/>
            <person name="Balija V."/>
            <person name="McCombie W.R."/>
            <person name="Chow T."/>
            <person name="Chen H."/>
            <person name="Chung M."/>
            <person name="Chen C."/>
            <person name="Shaw J."/>
            <person name="Wu H."/>
            <person name="Hsiao K."/>
            <person name="Chao Y."/>
            <person name="Chu M."/>
            <person name="Cheng C."/>
            <person name="Hour A."/>
            <person name="Lee P."/>
            <person name="Lin S."/>
            <person name="Lin Y."/>
            <person name="Liou J."/>
            <person name="Liu S."/>
            <person name="Hsing Y."/>
            <person name="Raghuvanshi S."/>
            <person name="Mohanty A."/>
            <person name="Bharti A.K."/>
            <person name="Gaur A."/>
            <person name="Gupta V."/>
            <person name="Kumar D."/>
            <person name="Ravi V."/>
            <person name="Vij S."/>
            <person name="Kapur A."/>
            <person name="Khurana P."/>
            <person name="Khurana P."/>
            <person name="Khurana J.P."/>
            <person name="Tyagi A.K."/>
            <person name="Gaikwad K."/>
            <person name="Singh A."/>
            <person name="Dalal V."/>
            <person name="Srivastava S."/>
            <person name="Dixit A."/>
            <person name="Pal A.K."/>
            <person name="Ghazi I.A."/>
            <person name="Yadav M."/>
            <person name="Pandit A."/>
            <person name="Bhargava A."/>
            <person name="Sureshbabu K."/>
            <person name="Batra K."/>
            <person name="Sharma T.R."/>
            <person name="Mohapatra T."/>
            <person name="Singh N.K."/>
            <person name="Messing J."/>
            <person name="Nelson A.B."/>
            <person name="Fuks G."/>
            <person name="Kavchok S."/>
            <person name="Keizer G."/>
            <person name="Linton E."/>
            <person name="Llaca V."/>
            <person name="Song R."/>
            <person name="Tanyolac B."/>
            <person name="Young S."/>
            <person name="Ho-Il K."/>
            <person name="Hahn J.H."/>
            <person name="Sangsakoo G."/>
            <person name="Vanavichit A."/>
            <person name="de Mattos Luiz.A.T."/>
            <person name="Zimmer P.D."/>
            <person name="Malone G."/>
            <person name="Dellagostin O."/>
            <person name="de Oliveira A.C."/>
            <person name="Bevan M."/>
            <person name="Bancroft I."/>
            <person name="Minx P."/>
            <person name="Cordum H."/>
            <person name="Wilson R."/>
            <person name="Cheng Z."/>
            <person name="Jin W."/>
            <person name="Jiang J."/>
            <person name="Leong S.A."/>
            <person name="Iwama H."/>
            <person name="Gojobori T."/>
            <person name="Itoh T."/>
            <person name="Niimura Y."/>
            <person name="Fujii Y."/>
            <person name="Habara T."/>
            <person name="Sakai H."/>
            <person name="Sato Y."/>
            <person name="Wilson G."/>
            <person name="Kumar K."/>
            <person name="McCouch S."/>
            <person name="Juretic N."/>
            <person name="Hoen D."/>
            <person name="Wright S."/>
            <person name="Bruskiewich R."/>
            <person name="Bureau T."/>
            <person name="Miyao A."/>
            <person name="Hirochika H."/>
            <person name="Nishikawa T."/>
            <person name="Kadowaki K."/>
            <person name="Sugiura M."/>
            <person name="Burr B."/>
            <person name="Sasaki T."/>
        </authorList>
    </citation>
    <scope>NUCLEOTIDE SEQUENCE [LARGE SCALE GENOMIC DNA]</scope>
    <source>
        <strain evidence="2">cv. Nipponbare</strain>
    </source>
</reference>
<organism evidence="1 2">
    <name type="scientific">Oryza sativa subsp. japonica</name>
    <name type="common">Rice</name>
    <dbReference type="NCBI Taxonomy" id="39947"/>
    <lineage>
        <taxon>Eukaryota</taxon>
        <taxon>Viridiplantae</taxon>
        <taxon>Streptophyta</taxon>
        <taxon>Embryophyta</taxon>
        <taxon>Tracheophyta</taxon>
        <taxon>Spermatophyta</taxon>
        <taxon>Magnoliopsida</taxon>
        <taxon>Liliopsida</taxon>
        <taxon>Poales</taxon>
        <taxon>Poaceae</taxon>
        <taxon>BOP clade</taxon>
        <taxon>Oryzoideae</taxon>
        <taxon>Oryzeae</taxon>
        <taxon>Oryzinae</taxon>
        <taxon>Oryza</taxon>
        <taxon>Oryza sativa</taxon>
    </lineage>
</organism>
<evidence type="ECO:0000313" key="2">
    <source>
        <dbReference type="Proteomes" id="UP000059680"/>
    </source>
</evidence>
<name>A0A0P0X304_ORYSJ</name>
<dbReference type="InParanoid" id="A0A0P0X304"/>
<dbReference type="Gramene" id="Os07t0143800-00">
    <property type="protein sequence ID" value="Os07t0143800-00"/>
    <property type="gene ID" value="Os07g0143800"/>
</dbReference>
<dbReference type="PaxDb" id="39947-A0A0P0X304"/>
<reference evidence="1 2" key="2">
    <citation type="journal article" date="2013" name="Plant Cell Physiol.">
        <title>Rice Annotation Project Database (RAP-DB): an integrative and interactive database for rice genomics.</title>
        <authorList>
            <person name="Sakai H."/>
            <person name="Lee S.S."/>
            <person name="Tanaka T."/>
            <person name="Numa H."/>
            <person name="Kim J."/>
            <person name="Kawahara Y."/>
            <person name="Wakimoto H."/>
            <person name="Yang C.C."/>
            <person name="Iwamoto M."/>
            <person name="Abe T."/>
            <person name="Yamada Y."/>
            <person name="Muto A."/>
            <person name="Inokuchi H."/>
            <person name="Ikemura T."/>
            <person name="Matsumoto T."/>
            <person name="Sasaki T."/>
            <person name="Itoh T."/>
        </authorList>
    </citation>
    <scope>NUCLEOTIDE SEQUENCE [LARGE SCALE GENOMIC DNA]</scope>
    <source>
        <strain evidence="2">cv. Nipponbare</strain>
    </source>
</reference>
<sequence length="71" mass="7191">MIGIPKANVFPVPVLARPIISLPCIAGSRTALWMGKSLVMPRAASLSTIHGEIPSLATSSPSSPPTAAPAS</sequence>
<proteinExistence type="predicted"/>
<feature type="non-terminal residue" evidence="1">
    <location>
        <position position="71"/>
    </location>
</feature>
<accession>A0A0P0X304</accession>
<protein>
    <submittedName>
        <fullName evidence="1">Os07g0143800 protein</fullName>
    </submittedName>
</protein>
<reference evidence="1 2" key="3">
    <citation type="journal article" date="2013" name="Rice">
        <title>Improvement of the Oryza sativa Nipponbare reference genome using next generation sequence and optical map data.</title>
        <authorList>
            <person name="Kawahara Y."/>
            <person name="de la Bastide M."/>
            <person name="Hamilton J.P."/>
            <person name="Kanamori H."/>
            <person name="McCombie W.R."/>
            <person name="Ouyang S."/>
            <person name="Schwartz D.C."/>
            <person name="Tanaka T."/>
            <person name="Wu J."/>
            <person name="Zhou S."/>
            <person name="Childs K.L."/>
            <person name="Davidson R.M."/>
            <person name="Lin H."/>
            <person name="Quesada-Ocampo L."/>
            <person name="Vaillancourt B."/>
            <person name="Sakai H."/>
            <person name="Lee S.S."/>
            <person name="Kim J."/>
            <person name="Numa H."/>
            <person name="Itoh T."/>
            <person name="Buell C.R."/>
            <person name="Matsumoto T."/>
        </authorList>
    </citation>
    <scope>NUCLEOTIDE SEQUENCE [LARGE SCALE GENOMIC DNA]</scope>
    <source>
        <strain evidence="2">cv. Nipponbare</strain>
    </source>
</reference>
<dbReference type="EMBL" id="AP014963">
    <property type="protein sequence ID" value="BAT00032.1"/>
    <property type="molecule type" value="Genomic_DNA"/>
</dbReference>
<keyword evidence="2" id="KW-1185">Reference proteome</keyword>
<gene>
    <name evidence="1" type="ordered locus">Os07g0143800</name>
    <name evidence="1" type="ORF">OSNPB_070143800</name>
</gene>
<dbReference type="AlphaFoldDB" id="A0A0P0X304"/>
<dbReference type="Proteomes" id="UP000059680">
    <property type="component" value="Chromosome 7"/>
</dbReference>